<dbReference type="InterPro" id="IPR050172">
    <property type="entry name" value="SsuD_RutA_monooxygenase"/>
</dbReference>
<keyword evidence="3" id="KW-0560">Oxidoreductase</keyword>
<reference evidence="7" key="1">
    <citation type="submission" date="2015-01" db="EMBL/GenBank/DDBJ databases">
        <title>Draft genome sequence of Rhodococcus pyridinivorans strain KG-16, a hydrocarbon-degrading bacterium.</title>
        <authorList>
            <person name="Aggarwal R.K."/>
            <person name="Dawar C."/>
        </authorList>
    </citation>
    <scope>NUCLEOTIDE SEQUENCE [LARGE SCALE GENOMIC DNA]</scope>
    <source>
        <strain evidence="7">KG-16</strain>
    </source>
</reference>
<evidence type="ECO:0000313" key="6">
    <source>
        <dbReference type="EMBL" id="KSZ56120.1"/>
    </source>
</evidence>
<evidence type="ECO:0000313" key="7">
    <source>
        <dbReference type="Proteomes" id="UP000053060"/>
    </source>
</evidence>
<accession>A0A0V9UDH7</accession>
<gene>
    <name evidence="6" type="ORF">Z045_25040</name>
</gene>
<dbReference type="PANTHER" id="PTHR42847:SF4">
    <property type="entry name" value="ALKANESULFONATE MONOOXYGENASE-RELATED"/>
    <property type="match status" value="1"/>
</dbReference>
<dbReference type="GO" id="GO:0046306">
    <property type="term" value="P:alkanesulfonate catabolic process"/>
    <property type="evidence" value="ECO:0007669"/>
    <property type="project" value="TreeGrafter"/>
</dbReference>
<dbReference type="SUPFAM" id="SSF51679">
    <property type="entry name" value="Bacterial luciferase-like"/>
    <property type="match status" value="1"/>
</dbReference>
<dbReference type="InterPro" id="IPR011251">
    <property type="entry name" value="Luciferase-like_dom"/>
</dbReference>
<comment type="caution">
    <text evidence="6">The sequence shown here is derived from an EMBL/GenBank/DDBJ whole genome shotgun (WGS) entry which is preliminary data.</text>
</comment>
<protein>
    <recommendedName>
        <fullName evidence="5">Luciferase-like domain-containing protein</fullName>
    </recommendedName>
</protein>
<keyword evidence="2" id="KW-0288">FMN</keyword>
<proteinExistence type="predicted"/>
<dbReference type="Gene3D" id="3.20.20.30">
    <property type="entry name" value="Luciferase-like domain"/>
    <property type="match status" value="1"/>
</dbReference>
<reference evidence="6 7" key="2">
    <citation type="journal article" date="2016" name="Genome Announc.">
        <title>Draft Genome Sequence of a Versatile Hydrocarbon-Degrading Bacterium, Rhodococcus pyridinivorans Strain KG-16, Collected from Oil Fields in India.</title>
        <authorList>
            <person name="Aggarwal R.K."/>
            <person name="Dawar C."/>
            <person name="Phanindranath R."/>
            <person name="Mutnuri L."/>
            <person name="Dayal A.M."/>
        </authorList>
    </citation>
    <scope>NUCLEOTIDE SEQUENCE [LARGE SCALE GENOMIC DNA]</scope>
    <source>
        <strain evidence="6 7">KG-16</strain>
    </source>
</reference>
<dbReference type="EMBL" id="AZXY01000022">
    <property type="protein sequence ID" value="KSZ56120.1"/>
    <property type="molecule type" value="Genomic_DNA"/>
</dbReference>
<evidence type="ECO:0000256" key="1">
    <source>
        <dbReference type="ARBA" id="ARBA00022630"/>
    </source>
</evidence>
<evidence type="ECO:0000256" key="2">
    <source>
        <dbReference type="ARBA" id="ARBA00022643"/>
    </source>
</evidence>
<dbReference type="PATRIC" id="fig|1441730.3.peg.5269"/>
<dbReference type="PANTHER" id="PTHR42847">
    <property type="entry name" value="ALKANESULFONATE MONOOXYGENASE"/>
    <property type="match status" value="1"/>
</dbReference>
<evidence type="ECO:0000259" key="5">
    <source>
        <dbReference type="Pfam" id="PF00296"/>
    </source>
</evidence>
<evidence type="ECO:0000256" key="4">
    <source>
        <dbReference type="ARBA" id="ARBA00023033"/>
    </source>
</evidence>
<organism evidence="6 7">
    <name type="scientific">Rhodococcus pyridinivorans KG-16</name>
    <dbReference type="NCBI Taxonomy" id="1441730"/>
    <lineage>
        <taxon>Bacteria</taxon>
        <taxon>Bacillati</taxon>
        <taxon>Actinomycetota</taxon>
        <taxon>Actinomycetes</taxon>
        <taxon>Mycobacteriales</taxon>
        <taxon>Nocardiaceae</taxon>
        <taxon>Rhodococcus</taxon>
    </lineage>
</organism>
<dbReference type="RefSeq" id="WP_060655000.1">
    <property type="nucleotide sequence ID" value="NZ_AZXY01000022.1"/>
</dbReference>
<keyword evidence="1" id="KW-0285">Flavoprotein</keyword>
<dbReference type="InterPro" id="IPR036661">
    <property type="entry name" value="Luciferase-like_sf"/>
</dbReference>
<dbReference type="Pfam" id="PF00296">
    <property type="entry name" value="Bac_luciferase"/>
    <property type="match status" value="1"/>
</dbReference>
<evidence type="ECO:0000256" key="3">
    <source>
        <dbReference type="ARBA" id="ARBA00023002"/>
    </source>
</evidence>
<name>A0A0V9UDH7_9NOCA</name>
<feature type="domain" description="Luciferase-like" evidence="5">
    <location>
        <begin position="1"/>
        <end position="321"/>
    </location>
</feature>
<dbReference type="Proteomes" id="UP000053060">
    <property type="component" value="Unassembled WGS sequence"/>
</dbReference>
<dbReference type="GO" id="GO:0008726">
    <property type="term" value="F:alkanesulfonate monooxygenase activity"/>
    <property type="evidence" value="ECO:0007669"/>
    <property type="project" value="TreeGrafter"/>
</dbReference>
<keyword evidence="4" id="KW-0503">Monooxygenase</keyword>
<sequence>MKFGMFLPTGNNGWIISENSPQYMPTYELNRSIVKRAEDLGFEYGLSMVTFRGYGGKTEHWNYTADTISLTSAILATTERMKLFASIGVLALHPAMVARMASTIDDVAPGRFGINITTGWHRAEYAQMGMWPGDEYFGYRYDYATEYATILKQLWETGESDFTGKYFDLDNCQLGPTPAHKIEIAAAGASPRGRRFAAEFADYNFTTAYDRASIAAANAELHAAAAASGRDVKVLSTRTVILDDTDELALKKIDYYNDGADHQALANQKGHYAVDSTGTSSSAAAATIQTYQAIDPDSPSVFAGSPTTIAAKFNELAEIGGLEAVMLSFDDFRGGLDRFGEQVLPLLDFDFRA</sequence>
<dbReference type="AlphaFoldDB" id="A0A0V9UDH7"/>